<evidence type="ECO:0000256" key="3">
    <source>
        <dbReference type="ARBA" id="ARBA00023295"/>
    </source>
</evidence>
<evidence type="ECO:0000259" key="7">
    <source>
        <dbReference type="Pfam" id="PF02838"/>
    </source>
</evidence>
<evidence type="ECO:0000256" key="5">
    <source>
        <dbReference type="SAM" id="SignalP"/>
    </source>
</evidence>
<dbReference type="Gene3D" id="3.20.20.80">
    <property type="entry name" value="Glycosidases"/>
    <property type="match status" value="1"/>
</dbReference>
<feature type="domain" description="Beta-hexosaminidase bacterial type N-terminal" evidence="7">
    <location>
        <begin position="45"/>
        <end position="163"/>
    </location>
</feature>
<dbReference type="InterPro" id="IPR017853">
    <property type="entry name" value="GH"/>
</dbReference>
<evidence type="ECO:0000313" key="10">
    <source>
        <dbReference type="Proteomes" id="UP000317638"/>
    </source>
</evidence>
<dbReference type="Gene3D" id="3.30.379.10">
    <property type="entry name" value="Chitobiase/beta-hexosaminidase domain 2-like"/>
    <property type="match status" value="1"/>
</dbReference>
<dbReference type="InterPro" id="IPR052764">
    <property type="entry name" value="GH20_Enzymes"/>
</dbReference>
<protein>
    <submittedName>
        <fullName evidence="9">Family 20 glycosylhydrolase</fullName>
    </submittedName>
</protein>
<feature type="domain" description="Glycoside hydrolase family 20 catalytic" evidence="6">
    <location>
        <begin position="210"/>
        <end position="472"/>
    </location>
</feature>
<dbReference type="Pfam" id="PF02838">
    <property type="entry name" value="Glyco_hydro_20b"/>
    <property type="match status" value="1"/>
</dbReference>
<dbReference type="SUPFAM" id="SSF51445">
    <property type="entry name" value="(Trans)glycosidases"/>
    <property type="match status" value="1"/>
</dbReference>
<accession>A0A553K2G4</accession>
<evidence type="ECO:0000256" key="4">
    <source>
        <dbReference type="SAM" id="MobiDB-lite"/>
    </source>
</evidence>
<reference evidence="9 10" key="1">
    <citation type="submission" date="2019-07" db="EMBL/GenBank/DDBJ databases">
        <authorList>
            <person name="Zhou L.-Y."/>
        </authorList>
    </citation>
    <scope>NUCLEOTIDE SEQUENCE [LARGE SCALE GENOMIC DNA]</scope>
    <source>
        <strain evidence="9 10">YIM 101269</strain>
    </source>
</reference>
<organism evidence="9 10">
    <name type="scientific">Tessaracoccus rhinocerotis</name>
    <dbReference type="NCBI Taxonomy" id="1689449"/>
    <lineage>
        <taxon>Bacteria</taxon>
        <taxon>Bacillati</taxon>
        <taxon>Actinomycetota</taxon>
        <taxon>Actinomycetes</taxon>
        <taxon>Propionibacteriales</taxon>
        <taxon>Propionibacteriaceae</taxon>
        <taxon>Tessaracoccus</taxon>
    </lineage>
</organism>
<feature type="domain" description="PLL-like beta propeller" evidence="8">
    <location>
        <begin position="504"/>
        <end position="622"/>
    </location>
</feature>
<dbReference type="Proteomes" id="UP000317638">
    <property type="component" value="Unassembled WGS sequence"/>
</dbReference>
<dbReference type="Pfam" id="PF00728">
    <property type="entry name" value="Glyco_hydro_20"/>
    <property type="match status" value="1"/>
</dbReference>
<gene>
    <name evidence="9" type="ORF">FOJ82_07325</name>
</gene>
<dbReference type="InterPro" id="IPR015882">
    <property type="entry name" value="HEX_bac_N"/>
</dbReference>
<dbReference type="GO" id="GO:0005975">
    <property type="term" value="P:carbohydrate metabolic process"/>
    <property type="evidence" value="ECO:0007669"/>
    <property type="project" value="InterPro"/>
</dbReference>
<sequence>MPTHPGGTMRPIRTTLALLSAVTLAFTMTLAPVSAVPPEGTLITAPAVQEWQPAGGPDFKWHGREIVFEGGDPELAKVAATLAEDIGDQTGRTPKVVQGKPKPGSIALRLGDQGKGPESYSLDIDKALTITGTTAHGVFNGTRTVLQLLHQDDRIPMGTVVDWPTKEVRSILVDNTPRHFSMGWWENLFKHMSYFKLNDTNLYLDGVGLDKDEMRAIDALGQKYFVKVVPQINMPSHMHVLLPSRPEYQLRNADGSLNPTALDLTNPEAVDWALSLITDHVDLFSGDEWHLGSDEFPGWPGTGENHPQLDAYAKERFGPEATFADLFADFQNRANELVKSHGKTMRVWNDMIRTSAVVQLDEDVTVEYWIQHPDLPGLLSGADIAERGNPLINAHIDHLYYDQSRRNLDPRHVYENFDVDVIHWETPVPSDAVRGARLPVWLAWIYTSMESDAEVLDNIVPSMAALAQSTWGSPKLAETWTGFRSEVLSVIGEAPGLNAESHNSILPDPAAATNADGTVVYFARDAEGNLWTGKQSRPTVTHFSQQLLSEGISGDPAVTTLADGRLQVAARTASDRLFVATQRVVNSETFDGATIPVRVDADPALVPGTAVVNNNGRLEAVDLATGKVGRITQNAVGEPAAAQVDGVLHAVSRTKHGVAYAVASDAGWSVLSDPRKLASEPDLVATGDGAILIGIDAAGALVSGSAAGSTLTWTEVLPDADGQQTSAVGEDGVVHVVTLTGADTLVHAWSADGAWESGEVGHHMAEDDPSLGLNHLNEPFIFAKFDNGMQVVATPTGPAQYAWNVLAESTTGPAAVTFDSLDRPVYFVATTYGDLQTGTKWGNLWEWGRDFAIGDMSYLDDELSPQRFDNVLLSDDFAADSSARYTTLDTSDWEVAPQPVIGDGVLEVSADEAFYSTVVSDVPVAPGDTVLITSVDKWLEGSRRQDTLMVGFVRDARNYSVMWVGHGDNRIGFDTVSDGRLTPNGGNGNVPVVVEKGDRIAVVLSGNWMTGYVERNGVWHRVHTAVAMGDDDLRDPAVRAQYRYAVGLRGDEGTLQVGELTAAERG</sequence>
<evidence type="ECO:0000256" key="2">
    <source>
        <dbReference type="ARBA" id="ARBA00022801"/>
    </source>
</evidence>
<proteinExistence type="inferred from homology"/>
<dbReference type="OrthoDB" id="3726709at2"/>
<comment type="caution">
    <text evidence="9">The sequence shown here is derived from an EMBL/GenBank/DDBJ whole genome shotgun (WGS) entry which is preliminary data.</text>
</comment>
<dbReference type="Pfam" id="PF26607">
    <property type="entry name" value="DUF8189"/>
    <property type="match status" value="1"/>
</dbReference>
<dbReference type="GO" id="GO:0004563">
    <property type="term" value="F:beta-N-acetylhexosaminidase activity"/>
    <property type="evidence" value="ECO:0007669"/>
    <property type="project" value="UniProtKB-ARBA"/>
</dbReference>
<feature type="region of interest" description="Disordered" evidence="4">
    <location>
        <begin position="90"/>
        <end position="113"/>
    </location>
</feature>
<evidence type="ECO:0000259" key="8">
    <source>
        <dbReference type="Pfam" id="PF26607"/>
    </source>
</evidence>
<keyword evidence="10" id="KW-1185">Reference proteome</keyword>
<dbReference type="SUPFAM" id="SSF55545">
    <property type="entry name" value="beta-N-acetylhexosaminidase-like domain"/>
    <property type="match status" value="1"/>
</dbReference>
<feature type="chain" id="PRO_5021920864" evidence="5">
    <location>
        <begin position="36"/>
        <end position="1066"/>
    </location>
</feature>
<dbReference type="InterPro" id="IPR029018">
    <property type="entry name" value="Hex-like_dom2"/>
</dbReference>
<feature type="signal peptide" evidence="5">
    <location>
        <begin position="1"/>
        <end position="35"/>
    </location>
</feature>
<dbReference type="PANTHER" id="PTHR43678">
    <property type="entry name" value="PUTATIVE (AFU_ORTHOLOGUE AFUA_2G00640)-RELATED"/>
    <property type="match status" value="1"/>
</dbReference>
<evidence type="ECO:0000313" key="9">
    <source>
        <dbReference type="EMBL" id="TRY18910.1"/>
    </source>
</evidence>
<dbReference type="InterPro" id="IPR058502">
    <property type="entry name" value="PLL-like_beta-prop"/>
</dbReference>
<dbReference type="PANTHER" id="PTHR43678:SF1">
    <property type="entry name" value="BETA-N-ACETYLHEXOSAMINIDASE"/>
    <property type="match status" value="1"/>
</dbReference>
<keyword evidence="3" id="KW-0326">Glycosidase</keyword>
<comment type="similarity">
    <text evidence="1">Belongs to the glycosyl hydrolase 20 family.</text>
</comment>
<dbReference type="InterPro" id="IPR015883">
    <property type="entry name" value="Glyco_hydro_20_cat"/>
</dbReference>
<dbReference type="EMBL" id="VKKG01000002">
    <property type="protein sequence ID" value="TRY18910.1"/>
    <property type="molecule type" value="Genomic_DNA"/>
</dbReference>
<name>A0A553K2G4_9ACTN</name>
<evidence type="ECO:0000259" key="6">
    <source>
        <dbReference type="Pfam" id="PF00728"/>
    </source>
</evidence>
<dbReference type="AlphaFoldDB" id="A0A553K2G4"/>
<keyword evidence="2 9" id="KW-0378">Hydrolase</keyword>
<evidence type="ECO:0000256" key="1">
    <source>
        <dbReference type="ARBA" id="ARBA00006285"/>
    </source>
</evidence>
<keyword evidence="5" id="KW-0732">Signal</keyword>